<dbReference type="SMART" id="SM00530">
    <property type="entry name" value="HTH_XRE"/>
    <property type="match status" value="1"/>
</dbReference>
<evidence type="ECO:0000259" key="2">
    <source>
        <dbReference type="SMART" id="SM00530"/>
    </source>
</evidence>
<dbReference type="Pfam" id="PF19054">
    <property type="entry name" value="DUF5753"/>
    <property type="match status" value="1"/>
</dbReference>
<dbReference type="InterPro" id="IPR043917">
    <property type="entry name" value="DUF5753"/>
</dbReference>
<dbReference type="RefSeq" id="WP_035286155.1">
    <property type="nucleotide sequence ID" value="NZ_AYXG01000177.1"/>
</dbReference>
<organism evidence="3 4">
    <name type="scientific">Actinokineospora spheciospongiae</name>
    <dbReference type="NCBI Taxonomy" id="909613"/>
    <lineage>
        <taxon>Bacteria</taxon>
        <taxon>Bacillati</taxon>
        <taxon>Actinomycetota</taxon>
        <taxon>Actinomycetes</taxon>
        <taxon>Pseudonocardiales</taxon>
        <taxon>Pseudonocardiaceae</taxon>
        <taxon>Actinokineospora</taxon>
    </lineage>
</organism>
<evidence type="ECO:0000256" key="1">
    <source>
        <dbReference type="SAM" id="MobiDB-lite"/>
    </source>
</evidence>
<dbReference type="CDD" id="cd00093">
    <property type="entry name" value="HTH_XRE"/>
    <property type="match status" value="1"/>
</dbReference>
<sequence>MKQNSAQGTTVTALPDRPRSDTDTIRAKTLRGLILARRLDTARRGRGYTTRKLAGEMSMSAAMVNRVMTGRRVPTALEIGGLCALLDIRPDHRQVLYRLAATADRTDWIIRHGHDGPDPVRDLEALATTITTYEPALLPAALRTPAYHRATRQPRELERPEPDTRRKCVYLVPARVLDDHDLPGEVRRAQVRHLLAEPQRVRVLPRAAPRQSAFRVLEIDNFPPVVHIEHHTTSIVLERADSTGATTALLAELRALAHPERETTTILRDLLPLTGGA</sequence>
<dbReference type="Gene3D" id="1.10.260.40">
    <property type="entry name" value="lambda repressor-like DNA-binding domains"/>
    <property type="match status" value="1"/>
</dbReference>
<dbReference type="EMBL" id="AYXG01000177">
    <property type="protein sequence ID" value="EWC60029.1"/>
    <property type="molecule type" value="Genomic_DNA"/>
</dbReference>
<dbReference type="AlphaFoldDB" id="W7J1P4"/>
<dbReference type="InterPro" id="IPR001387">
    <property type="entry name" value="Cro/C1-type_HTH"/>
</dbReference>
<proteinExistence type="predicted"/>
<accession>W7J1P4</accession>
<comment type="caution">
    <text evidence="3">The sequence shown here is derived from an EMBL/GenBank/DDBJ whole genome shotgun (WGS) entry which is preliminary data.</text>
</comment>
<dbReference type="eggNOG" id="COG1426">
    <property type="taxonomic scope" value="Bacteria"/>
</dbReference>
<dbReference type="STRING" id="909613.UO65_4682"/>
<dbReference type="Proteomes" id="UP000019277">
    <property type="component" value="Unassembled WGS sequence"/>
</dbReference>
<evidence type="ECO:0000313" key="3">
    <source>
        <dbReference type="EMBL" id="EWC60029.1"/>
    </source>
</evidence>
<dbReference type="OrthoDB" id="3693079at2"/>
<feature type="compositionally biased region" description="Polar residues" evidence="1">
    <location>
        <begin position="1"/>
        <end position="12"/>
    </location>
</feature>
<feature type="region of interest" description="Disordered" evidence="1">
    <location>
        <begin position="1"/>
        <end position="22"/>
    </location>
</feature>
<feature type="domain" description="HTH cro/C1-type" evidence="2">
    <location>
        <begin position="38"/>
        <end position="93"/>
    </location>
</feature>
<gene>
    <name evidence="3" type="ORF">UO65_4682</name>
</gene>
<dbReference type="SUPFAM" id="SSF47413">
    <property type="entry name" value="lambda repressor-like DNA-binding domains"/>
    <property type="match status" value="1"/>
</dbReference>
<dbReference type="InterPro" id="IPR010982">
    <property type="entry name" value="Lambda_DNA-bd_dom_sf"/>
</dbReference>
<name>W7J1P4_9PSEU</name>
<dbReference type="GO" id="GO:0003677">
    <property type="term" value="F:DNA binding"/>
    <property type="evidence" value="ECO:0007669"/>
    <property type="project" value="InterPro"/>
</dbReference>
<evidence type="ECO:0000313" key="4">
    <source>
        <dbReference type="Proteomes" id="UP000019277"/>
    </source>
</evidence>
<keyword evidence="4" id="KW-1185">Reference proteome</keyword>
<reference evidence="3 4" key="1">
    <citation type="journal article" date="2014" name="Genome Announc.">
        <title>Draft Genome Sequence of the Antitrypanosomally Active Sponge-Associated Bacterium Actinokineospora sp. Strain EG49.</title>
        <authorList>
            <person name="Harjes J."/>
            <person name="Ryu T."/>
            <person name="Abdelmohsen U.R."/>
            <person name="Moitinho-Silva L."/>
            <person name="Horn H."/>
            <person name="Ravasi T."/>
            <person name="Hentschel U."/>
        </authorList>
    </citation>
    <scope>NUCLEOTIDE SEQUENCE [LARGE SCALE GENOMIC DNA]</scope>
    <source>
        <strain evidence="3 4">EG49</strain>
    </source>
</reference>
<dbReference type="Pfam" id="PF13560">
    <property type="entry name" value="HTH_31"/>
    <property type="match status" value="1"/>
</dbReference>
<protein>
    <recommendedName>
        <fullName evidence="2">HTH cro/C1-type domain-containing protein</fullName>
    </recommendedName>
</protein>